<feature type="chain" id="PRO_5044940290" description="Chaperone SurA" evidence="7">
    <location>
        <begin position="32"/>
        <end position="470"/>
    </location>
</feature>
<evidence type="ECO:0000313" key="9">
    <source>
        <dbReference type="EMBL" id="MBD7959480.1"/>
    </source>
</evidence>
<evidence type="ECO:0000256" key="7">
    <source>
        <dbReference type="HAMAP-Rule" id="MF_01183"/>
    </source>
</evidence>
<reference evidence="9 10" key="1">
    <citation type="submission" date="2020-08" db="EMBL/GenBank/DDBJ databases">
        <title>A Genomic Blueprint of the Chicken Gut Microbiome.</title>
        <authorList>
            <person name="Gilroy R."/>
            <person name="Ravi A."/>
            <person name="Getino M."/>
            <person name="Pursley I."/>
            <person name="Horton D.L."/>
            <person name="Alikhan N.-F."/>
            <person name="Baker D."/>
            <person name="Gharbi K."/>
            <person name="Hall N."/>
            <person name="Watson M."/>
            <person name="Adriaenssens E.M."/>
            <person name="Foster-Nyarko E."/>
            <person name="Jarju S."/>
            <person name="Secka A."/>
            <person name="Antonio M."/>
            <person name="Oren A."/>
            <person name="Chaudhuri R."/>
            <person name="La Ragione R.M."/>
            <person name="Hildebrand F."/>
            <person name="Pallen M.J."/>
        </authorList>
    </citation>
    <scope>NUCLEOTIDE SEQUENCE [LARGE SCALE GENOMIC DNA]</scope>
    <source>
        <strain evidence="9 10">Sa2CVA6</strain>
    </source>
</reference>
<feature type="domain" description="PpiC" evidence="8">
    <location>
        <begin position="324"/>
        <end position="422"/>
    </location>
</feature>
<keyword evidence="5 7" id="KW-0143">Chaperone</keyword>
<keyword evidence="3 7" id="KW-0574">Periplasm</keyword>
<evidence type="ECO:0000259" key="8">
    <source>
        <dbReference type="PROSITE" id="PS50198"/>
    </source>
</evidence>
<dbReference type="PROSITE" id="PS50198">
    <property type="entry name" value="PPIC_PPIASE_2"/>
    <property type="match status" value="2"/>
</dbReference>
<dbReference type="InterPro" id="IPR046357">
    <property type="entry name" value="PPIase_dom_sf"/>
</dbReference>
<dbReference type="Proteomes" id="UP000634919">
    <property type="component" value="Unassembled WGS sequence"/>
</dbReference>
<dbReference type="EMBL" id="JACSQK010000002">
    <property type="protein sequence ID" value="MBD7959480.1"/>
    <property type="molecule type" value="Genomic_DNA"/>
</dbReference>
<dbReference type="SUPFAM" id="SSF54534">
    <property type="entry name" value="FKBP-like"/>
    <property type="match status" value="2"/>
</dbReference>
<organism evidence="9 10">
    <name type="scientific">Comamonas avium</name>
    <dbReference type="NCBI Taxonomy" id="2762231"/>
    <lineage>
        <taxon>Bacteria</taxon>
        <taxon>Pseudomonadati</taxon>
        <taxon>Pseudomonadota</taxon>
        <taxon>Betaproteobacteria</taxon>
        <taxon>Burkholderiales</taxon>
        <taxon>Comamonadaceae</taxon>
        <taxon>Comamonas</taxon>
    </lineage>
</organism>
<dbReference type="SUPFAM" id="SSF109998">
    <property type="entry name" value="Triger factor/SurA peptide-binding domain-like"/>
    <property type="match status" value="1"/>
</dbReference>
<proteinExistence type="inferred from homology"/>
<evidence type="ECO:0000256" key="5">
    <source>
        <dbReference type="ARBA" id="ARBA00023186"/>
    </source>
</evidence>
<dbReference type="InterPro" id="IPR023034">
    <property type="entry name" value="PPIase_SurA"/>
</dbReference>
<dbReference type="Pfam" id="PF00639">
    <property type="entry name" value="Rotamase"/>
    <property type="match status" value="2"/>
</dbReference>
<evidence type="ECO:0000256" key="2">
    <source>
        <dbReference type="ARBA" id="ARBA00022737"/>
    </source>
</evidence>
<dbReference type="InterPro" id="IPR027304">
    <property type="entry name" value="Trigger_fact/SurA_dom_sf"/>
</dbReference>
<evidence type="ECO:0000256" key="4">
    <source>
        <dbReference type="ARBA" id="ARBA00023110"/>
    </source>
</evidence>
<dbReference type="PROSITE" id="PS01096">
    <property type="entry name" value="PPIC_PPIASE_1"/>
    <property type="match status" value="1"/>
</dbReference>
<dbReference type="EC" id="5.2.1.8" evidence="7"/>
<comment type="function">
    <text evidence="7">Chaperone involved in the correct folding and assembly of outer membrane proteins. Recognizes specific patterns of aromatic residues and the orientation of their side chains, which are found more frequently in integral outer membrane proteins. May act in both early periplasmic and late outer membrane-associated steps of protein maturation.</text>
</comment>
<evidence type="ECO:0000256" key="3">
    <source>
        <dbReference type="ARBA" id="ARBA00022764"/>
    </source>
</evidence>
<dbReference type="InterPro" id="IPR050280">
    <property type="entry name" value="OMP_Chaperone_SurA"/>
</dbReference>
<dbReference type="PANTHER" id="PTHR47637:SF1">
    <property type="entry name" value="CHAPERONE SURA"/>
    <property type="match status" value="1"/>
</dbReference>
<keyword evidence="10" id="KW-1185">Reference proteome</keyword>
<dbReference type="InterPro" id="IPR015391">
    <property type="entry name" value="SurA_N"/>
</dbReference>
<keyword evidence="4 7" id="KW-0697">Rotamase</keyword>
<feature type="domain" description="PpiC" evidence="8">
    <location>
        <begin position="217"/>
        <end position="314"/>
    </location>
</feature>
<feature type="signal peptide" evidence="7">
    <location>
        <begin position="1"/>
        <end position="31"/>
    </location>
</feature>
<comment type="catalytic activity">
    <reaction evidence="7">
        <text>[protein]-peptidylproline (omega=180) = [protein]-peptidylproline (omega=0)</text>
        <dbReference type="Rhea" id="RHEA:16237"/>
        <dbReference type="Rhea" id="RHEA-COMP:10747"/>
        <dbReference type="Rhea" id="RHEA-COMP:10748"/>
        <dbReference type="ChEBI" id="CHEBI:83833"/>
        <dbReference type="ChEBI" id="CHEBI:83834"/>
        <dbReference type="EC" id="5.2.1.8"/>
    </reaction>
</comment>
<dbReference type="Gene3D" id="1.10.4030.10">
    <property type="entry name" value="Porin chaperone SurA, peptide-binding domain"/>
    <property type="match status" value="1"/>
</dbReference>
<sequence length="470" mass="51993" precursor="true">MPSMRHLLPTPRHIALGLFCAAVFSTWSVQAQGLRQTSGDKTLSRALSDSAQPAAVSAPTQGLRSADYIVAVVNAEPVTNNEVRARVQRVLQTMQAQGVQQIPSKDQLTREVLERLIVEKAQIQTAKETGIKVDDFAVDQAIQNLAQQNGLSPEAMRREMQQQGLTESMFREEIRNQLLMQRLQSREVDARVRVTEHDIDQHLAEQRRQSGQTDMATAAINLGHILIAVPERASQAEVAQRQARAQQALEAARTEADFSAVAQRFSEGGQAILGMRPANRYPSLFIESVASTPVGGIVGPIRSAAGFHILKVIDKSASGVAAVVTQNHARHILLRTSPQLSEREAAQRLSELRQRIEGGAKFEELARQYSEDGSASMGGDLGWAGPGRYVPEFEQALNALQPGEVSQPVASRFGVHLIQLVDRRQATLTPREQREMLRDVVREEKLEKAHANWLQELRGQAYVEYREPPQ</sequence>
<keyword evidence="6 7" id="KW-0413">Isomerase</keyword>
<gene>
    <name evidence="7" type="primary">surA</name>
    <name evidence="9" type="ORF">H9646_03220</name>
</gene>
<dbReference type="InterPro" id="IPR000297">
    <property type="entry name" value="PPIase_PpiC"/>
</dbReference>
<comment type="caution">
    <text evidence="9">The sequence shown here is derived from an EMBL/GenBank/DDBJ whole genome shotgun (WGS) entry which is preliminary data.</text>
</comment>
<comment type="domain">
    <text evidence="7">The PPIase activity resides only in the second parvulin domain. The N-terminal region and the C-terminal tail are necessary and sufficient for the chaperone activity of SurA. The PPIase activity is dispensable for SurA to function as a chaperone. The N-terminal region and the C-terminal tail are also required for porin recognition.</text>
</comment>
<keyword evidence="1 7" id="KW-0732">Signal</keyword>
<comment type="subcellular location">
    <subcellularLocation>
        <location evidence="7">Periplasm</location>
    </subcellularLocation>
    <text evidence="7">Is capable of associating with the outer membrane.</text>
</comment>
<evidence type="ECO:0000256" key="1">
    <source>
        <dbReference type="ARBA" id="ARBA00022729"/>
    </source>
</evidence>
<name>A0ABR8S7M6_9BURK</name>
<dbReference type="PANTHER" id="PTHR47637">
    <property type="entry name" value="CHAPERONE SURA"/>
    <property type="match status" value="1"/>
</dbReference>
<dbReference type="Pfam" id="PF09312">
    <property type="entry name" value="SurA_N"/>
    <property type="match status" value="1"/>
</dbReference>
<keyword evidence="2 7" id="KW-0677">Repeat</keyword>
<dbReference type="HAMAP" id="MF_01183">
    <property type="entry name" value="Chaperone_SurA"/>
    <property type="match status" value="1"/>
</dbReference>
<dbReference type="InterPro" id="IPR023058">
    <property type="entry name" value="PPIase_PpiC_CS"/>
</dbReference>
<dbReference type="Gene3D" id="3.10.50.40">
    <property type="match status" value="2"/>
</dbReference>
<evidence type="ECO:0000313" key="10">
    <source>
        <dbReference type="Proteomes" id="UP000634919"/>
    </source>
</evidence>
<dbReference type="GO" id="GO:0016853">
    <property type="term" value="F:isomerase activity"/>
    <property type="evidence" value="ECO:0007669"/>
    <property type="project" value="UniProtKB-KW"/>
</dbReference>
<accession>A0ABR8S7M6</accession>
<protein>
    <recommendedName>
        <fullName evidence="7">Chaperone SurA</fullName>
    </recommendedName>
    <alternativeName>
        <fullName evidence="7">Peptidyl-prolyl cis-trans isomerase SurA</fullName>
        <shortName evidence="7">PPIase SurA</shortName>
        <ecNumber evidence="7">5.2.1.8</ecNumber>
    </alternativeName>
    <alternativeName>
        <fullName evidence="7">Rotamase SurA</fullName>
    </alternativeName>
</protein>
<evidence type="ECO:0000256" key="6">
    <source>
        <dbReference type="ARBA" id="ARBA00023235"/>
    </source>
</evidence>